<evidence type="ECO:0000313" key="1">
    <source>
        <dbReference type="EMBL" id="MPC62838.1"/>
    </source>
</evidence>
<organism evidence="1 2">
    <name type="scientific">Portunus trituberculatus</name>
    <name type="common">Swimming crab</name>
    <name type="synonym">Neptunus trituberculatus</name>
    <dbReference type="NCBI Taxonomy" id="210409"/>
    <lineage>
        <taxon>Eukaryota</taxon>
        <taxon>Metazoa</taxon>
        <taxon>Ecdysozoa</taxon>
        <taxon>Arthropoda</taxon>
        <taxon>Crustacea</taxon>
        <taxon>Multicrustacea</taxon>
        <taxon>Malacostraca</taxon>
        <taxon>Eumalacostraca</taxon>
        <taxon>Eucarida</taxon>
        <taxon>Decapoda</taxon>
        <taxon>Pleocyemata</taxon>
        <taxon>Brachyura</taxon>
        <taxon>Eubrachyura</taxon>
        <taxon>Portunoidea</taxon>
        <taxon>Portunidae</taxon>
        <taxon>Portuninae</taxon>
        <taxon>Portunus</taxon>
    </lineage>
</organism>
<reference evidence="1 2" key="1">
    <citation type="submission" date="2019-05" db="EMBL/GenBank/DDBJ databases">
        <title>Another draft genome of Portunus trituberculatus and its Hox gene families provides insights of decapod evolution.</title>
        <authorList>
            <person name="Jeong J.-H."/>
            <person name="Song I."/>
            <person name="Kim S."/>
            <person name="Choi T."/>
            <person name="Kim D."/>
            <person name="Ryu S."/>
            <person name="Kim W."/>
        </authorList>
    </citation>
    <scope>NUCLEOTIDE SEQUENCE [LARGE SCALE GENOMIC DNA]</scope>
    <source>
        <tissue evidence="1">Muscle</tissue>
    </source>
</reference>
<proteinExistence type="predicted"/>
<accession>A0A5B7H0X4</accession>
<dbReference type="EMBL" id="VSRR010020103">
    <property type="protein sequence ID" value="MPC62838.1"/>
    <property type="molecule type" value="Genomic_DNA"/>
</dbReference>
<dbReference type="AlphaFoldDB" id="A0A5B7H0X4"/>
<keyword evidence="2" id="KW-1185">Reference proteome</keyword>
<dbReference type="Proteomes" id="UP000324222">
    <property type="component" value="Unassembled WGS sequence"/>
</dbReference>
<comment type="caution">
    <text evidence="1">The sequence shown here is derived from an EMBL/GenBank/DDBJ whole genome shotgun (WGS) entry which is preliminary data.</text>
</comment>
<name>A0A5B7H0X4_PORTR</name>
<evidence type="ECO:0000313" key="2">
    <source>
        <dbReference type="Proteomes" id="UP000324222"/>
    </source>
</evidence>
<sequence length="61" mass="6436">MIRGSPFAAKSRSKARGRQVVAKLTVRVMQFEDTATGTGRASPRTSSLSQVLVATVVVCGL</sequence>
<gene>
    <name evidence="1" type="ORF">E2C01_056929</name>
</gene>
<protein>
    <submittedName>
        <fullName evidence="1">Uncharacterized protein</fullName>
    </submittedName>
</protein>